<evidence type="ECO:0000313" key="12">
    <source>
        <dbReference type="Proteomes" id="UP000313390"/>
    </source>
</evidence>
<keyword evidence="13" id="KW-1185">Reference proteome</keyword>
<evidence type="ECO:0000256" key="7">
    <source>
        <dbReference type="SAM" id="MobiDB-lite"/>
    </source>
</evidence>
<sequence>MPHDTPLIATIVIGLCLAFIFGAIATRLKISPLVGYLLAGIIAGPHTPGFVADQDLILQLAEIGVILLMFGVGLHFSLKDLLSVKAIAVPGALAQIAAAAALGTGLGLALGWDVQAGLVFGLALSTASTVVLLRAMQERRLIDTERGRIAVGWLIVEDLAMVMALVLLPAVASVTGRAEGSAASDPIASWLGLGIGGIILLTIAKVVLFVALMLIVGRKVIPWLLNVVAQTGSRELFRLGVLAIALGVAFGAAHLFGVSFALGAFFAGMVMSESELSHRAAEESLPLRDAFAVLFFISVGMLFDPMSLLRDPLPLLGTLAIILIGKSVAAFFIVRAFRRPVSTALTISASLAQIGEFSFILAGLGVSLNLLPPAGRDLILAGAILSIFLNPVMFIVAERMRPWIENRSKSETSTGENTGTELSVSEPLPETSLTGHTILVGYGQIGARIAEGLQAETTPFLVIEDSPKISASLKDKGIEAIAGNASDSEILKAANPATARNLVIAIPNAFEAGRVTALAKAANAKISIIVRACSKAESQYLRDLGADFVILGEEEIAAAMAKAIGTEITKENTETESQTNISGIISEDRSTDIVGKKGDDMKHEGMVTG</sequence>
<dbReference type="Gene3D" id="3.40.50.720">
    <property type="entry name" value="NAD(P)-binding Rossmann-like Domain"/>
    <property type="match status" value="1"/>
</dbReference>
<evidence type="ECO:0000256" key="1">
    <source>
        <dbReference type="ARBA" id="ARBA00004141"/>
    </source>
</evidence>
<feature type="transmembrane region" description="Helical" evidence="8">
    <location>
        <begin position="349"/>
        <end position="371"/>
    </location>
</feature>
<dbReference type="Proteomes" id="UP000313390">
    <property type="component" value="Unassembled WGS sequence"/>
</dbReference>
<dbReference type="NCBIfam" id="NF007950">
    <property type="entry name" value="PRK10669.1"/>
    <property type="match status" value="1"/>
</dbReference>
<feature type="transmembrane region" description="Helical" evidence="8">
    <location>
        <begin position="33"/>
        <end position="51"/>
    </location>
</feature>
<dbReference type="GO" id="GO:0006813">
    <property type="term" value="P:potassium ion transport"/>
    <property type="evidence" value="ECO:0007669"/>
    <property type="project" value="InterPro"/>
</dbReference>
<evidence type="ECO:0000256" key="8">
    <source>
        <dbReference type="SAM" id="Phobius"/>
    </source>
</evidence>
<dbReference type="SUPFAM" id="SSF51735">
    <property type="entry name" value="NAD(P)-binding Rossmann-fold domains"/>
    <property type="match status" value="1"/>
</dbReference>
<dbReference type="EMBL" id="JACIEX010000005">
    <property type="protein sequence ID" value="MBB4094251.1"/>
    <property type="molecule type" value="Genomic_DNA"/>
</dbReference>
<dbReference type="PANTHER" id="PTHR42751">
    <property type="entry name" value="SODIUM/HYDROGEN EXCHANGER FAMILY/TRKA DOMAIN PROTEIN"/>
    <property type="match status" value="1"/>
</dbReference>
<dbReference type="Pfam" id="PF02254">
    <property type="entry name" value="TrkA_N"/>
    <property type="match status" value="1"/>
</dbReference>
<keyword evidence="6 8" id="KW-0472">Membrane</keyword>
<feature type="transmembrane region" description="Helical" evidence="8">
    <location>
        <begin position="190"/>
        <end position="215"/>
    </location>
</feature>
<gene>
    <name evidence="11" type="ORF">FIB18_18835</name>
    <name evidence="10" type="ORF">GGQ79_002770</name>
</gene>
<dbReference type="AlphaFoldDB" id="A0A5C5CFT4"/>
<feature type="transmembrane region" description="Helical" evidence="8">
    <location>
        <begin position="88"/>
        <end position="112"/>
    </location>
</feature>
<evidence type="ECO:0000313" key="10">
    <source>
        <dbReference type="EMBL" id="MBB4094251.1"/>
    </source>
</evidence>
<dbReference type="OrthoDB" id="9781411at2"/>
<dbReference type="PROSITE" id="PS51201">
    <property type="entry name" value="RCK_N"/>
    <property type="match status" value="1"/>
</dbReference>
<dbReference type="InterPro" id="IPR036291">
    <property type="entry name" value="NAD(P)-bd_dom_sf"/>
</dbReference>
<dbReference type="PANTHER" id="PTHR42751:SF1">
    <property type="entry name" value="CATION_PROTON ANTIPORTER YBAL-RELATED"/>
    <property type="match status" value="1"/>
</dbReference>
<dbReference type="InterPro" id="IPR006153">
    <property type="entry name" value="Cation/H_exchanger_TM"/>
</dbReference>
<dbReference type="Proteomes" id="UP000553980">
    <property type="component" value="Unassembled WGS sequence"/>
</dbReference>
<evidence type="ECO:0000256" key="3">
    <source>
        <dbReference type="ARBA" id="ARBA00022448"/>
    </source>
</evidence>
<feature type="transmembrane region" description="Helical" evidence="8">
    <location>
        <begin position="315"/>
        <end position="337"/>
    </location>
</feature>
<comment type="caution">
    <text evidence="11">The sequence shown here is derived from an EMBL/GenBank/DDBJ whole genome shotgun (WGS) entry which is preliminary data.</text>
</comment>
<comment type="similarity">
    <text evidence="2">Belongs to the monovalent cation:proton antiporter 2 (CPA2) transporter (TC 2.A.37) family.</text>
</comment>
<name>A0A5C5CFT4_9HYPH</name>
<protein>
    <submittedName>
        <fullName evidence="10">CPA2 family monovalent cation:H+ antiporter-2</fullName>
    </submittedName>
    <submittedName>
        <fullName evidence="11">Kef family K(+) transporter</fullName>
    </submittedName>
</protein>
<feature type="domain" description="RCK N-terminal" evidence="9">
    <location>
        <begin position="434"/>
        <end position="551"/>
    </location>
</feature>
<dbReference type="EMBL" id="VEWK01000011">
    <property type="protein sequence ID" value="TNV09981.1"/>
    <property type="molecule type" value="Genomic_DNA"/>
</dbReference>
<feature type="transmembrane region" description="Helical" evidence="8">
    <location>
        <begin position="149"/>
        <end position="170"/>
    </location>
</feature>
<evidence type="ECO:0000259" key="9">
    <source>
        <dbReference type="PROSITE" id="PS51201"/>
    </source>
</evidence>
<dbReference type="GO" id="GO:0016020">
    <property type="term" value="C:membrane"/>
    <property type="evidence" value="ECO:0007669"/>
    <property type="project" value="UniProtKB-SubCell"/>
</dbReference>
<evidence type="ECO:0000313" key="13">
    <source>
        <dbReference type="Proteomes" id="UP000553980"/>
    </source>
</evidence>
<feature type="compositionally biased region" description="Low complexity" evidence="7">
    <location>
        <begin position="411"/>
        <end position="423"/>
    </location>
</feature>
<evidence type="ECO:0000256" key="4">
    <source>
        <dbReference type="ARBA" id="ARBA00022692"/>
    </source>
</evidence>
<reference evidence="11 12" key="1">
    <citation type="journal article" date="2011" name="Int. J. Syst. Evol. Microbiol.">
        <title>Ochrobactrum pecoris sp. nov., isolated from farm animals.</title>
        <authorList>
            <person name="Kampfer P."/>
            <person name="Huber B."/>
            <person name="Busse H.J."/>
            <person name="Scholz H.C."/>
            <person name="Tomaso H."/>
            <person name="Hotzel H."/>
            <person name="Melzer F."/>
        </authorList>
    </citation>
    <scope>NUCLEOTIDE SEQUENCE [LARGE SCALE GENOMIC DNA]</scope>
    <source>
        <strain evidence="11 12">08RB2639</strain>
    </source>
</reference>
<evidence type="ECO:0000313" key="11">
    <source>
        <dbReference type="EMBL" id="TNV09981.1"/>
    </source>
</evidence>
<accession>A0A5C5CFT4</accession>
<feature type="region of interest" description="Disordered" evidence="7">
    <location>
        <begin position="407"/>
        <end position="429"/>
    </location>
</feature>
<dbReference type="InterPro" id="IPR003148">
    <property type="entry name" value="RCK_N"/>
</dbReference>
<organism evidence="11 12">
    <name type="scientific">Brucella pecoris</name>
    <dbReference type="NCBI Taxonomy" id="867683"/>
    <lineage>
        <taxon>Bacteria</taxon>
        <taxon>Pseudomonadati</taxon>
        <taxon>Pseudomonadota</taxon>
        <taxon>Alphaproteobacteria</taxon>
        <taxon>Hyphomicrobiales</taxon>
        <taxon>Brucellaceae</taxon>
        <taxon>Brucella/Ochrobactrum group</taxon>
        <taxon>Brucella</taxon>
    </lineage>
</organism>
<feature type="transmembrane region" description="Helical" evidence="8">
    <location>
        <begin position="236"/>
        <end position="265"/>
    </location>
</feature>
<feature type="transmembrane region" description="Helical" evidence="8">
    <location>
        <begin position="378"/>
        <end position="397"/>
    </location>
</feature>
<evidence type="ECO:0000256" key="6">
    <source>
        <dbReference type="ARBA" id="ARBA00023136"/>
    </source>
</evidence>
<dbReference type="GO" id="GO:0015297">
    <property type="term" value="F:antiporter activity"/>
    <property type="evidence" value="ECO:0007669"/>
    <property type="project" value="InterPro"/>
</dbReference>
<reference evidence="10 13" key="3">
    <citation type="submission" date="2020-08" db="EMBL/GenBank/DDBJ databases">
        <title>Genomic Encyclopedia of Type Strains, Phase IV (KMG-IV): sequencing the most valuable type-strain genomes for metagenomic binning, comparative biology and taxonomic classification.</title>
        <authorList>
            <person name="Goeker M."/>
        </authorList>
    </citation>
    <scope>NUCLEOTIDE SEQUENCE [LARGE SCALE GENOMIC DNA]</scope>
    <source>
        <strain evidence="10 13">DSM 23868</strain>
    </source>
</reference>
<dbReference type="GO" id="GO:1902600">
    <property type="term" value="P:proton transmembrane transport"/>
    <property type="evidence" value="ECO:0007669"/>
    <property type="project" value="InterPro"/>
</dbReference>
<proteinExistence type="inferred from homology"/>
<feature type="transmembrane region" description="Helical" evidence="8">
    <location>
        <begin position="57"/>
        <end position="76"/>
    </location>
</feature>
<keyword evidence="3" id="KW-0813">Transport</keyword>
<dbReference type="Pfam" id="PF00999">
    <property type="entry name" value="Na_H_Exchanger"/>
    <property type="match status" value="1"/>
</dbReference>
<feature type="transmembrane region" description="Helical" evidence="8">
    <location>
        <begin position="6"/>
        <end position="26"/>
    </location>
</feature>
<keyword evidence="4 8" id="KW-0812">Transmembrane</keyword>
<dbReference type="InterPro" id="IPR038770">
    <property type="entry name" value="Na+/solute_symporter_sf"/>
</dbReference>
<evidence type="ECO:0000256" key="5">
    <source>
        <dbReference type="ARBA" id="ARBA00022989"/>
    </source>
</evidence>
<dbReference type="Gene3D" id="1.20.1530.20">
    <property type="match status" value="1"/>
</dbReference>
<keyword evidence="5 8" id="KW-1133">Transmembrane helix</keyword>
<dbReference type="RefSeq" id="WP_140022162.1">
    <property type="nucleotide sequence ID" value="NZ_JACIEX010000005.1"/>
</dbReference>
<evidence type="ECO:0000256" key="2">
    <source>
        <dbReference type="ARBA" id="ARBA00005551"/>
    </source>
</evidence>
<feature type="transmembrane region" description="Helical" evidence="8">
    <location>
        <begin position="118"/>
        <end position="137"/>
    </location>
</feature>
<comment type="subcellular location">
    <subcellularLocation>
        <location evidence="1">Membrane</location>
        <topology evidence="1">Multi-pass membrane protein</topology>
    </subcellularLocation>
</comment>
<reference evidence="11" key="2">
    <citation type="submission" date="2019-06" db="EMBL/GenBank/DDBJ databases">
        <authorList>
            <person name="Hu M."/>
        </authorList>
    </citation>
    <scope>NUCLEOTIDE SEQUENCE</scope>
    <source>
        <strain evidence="11">08RB2639</strain>
    </source>
</reference>